<comment type="caution">
    <text evidence="1">The sequence shown here is derived from an EMBL/GenBank/DDBJ whole genome shotgun (WGS) entry which is preliminary data.</text>
</comment>
<organism evidence="1">
    <name type="scientific">marine sediment metagenome</name>
    <dbReference type="NCBI Taxonomy" id="412755"/>
    <lineage>
        <taxon>unclassified sequences</taxon>
        <taxon>metagenomes</taxon>
        <taxon>ecological metagenomes</taxon>
    </lineage>
</organism>
<dbReference type="EMBL" id="BARS01007156">
    <property type="protein sequence ID" value="GAF79101.1"/>
    <property type="molecule type" value="Genomic_DNA"/>
</dbReference>
<proteinExistence type="predicted"/>
<reference evidence="1" key="1">
    <citation type="journal article" date="2014" name="Front. Microbiol.">
        <title>High frequency of phylogenetically diverse reductive dehalogenase-homologous genes in deep subseafloor sedimentary metagenomes.</title>
        <authorList>
            <person name="Kawai M."/>
            <person name="Futagami T."/>
            <person name="Toyoda A."/>
            <person name="Takaki Y."/>
            <person name="Nishi S."/>
            <person name="Hori S."/>
            <person name="Arai W."/>
            <person name="Tsubouchi T."/>
            <person name="Morono Y."/>
            <person name="Uchiyama I."/>
            <person name="Ito T."/>
            <person name="Fujiyama A."/>
            <person name="Inagaki F."/>
            <person name="Takami H."/>
        </authorList>
    </citation>
    <scope>NUCLEOTIDE SEQUENCE</scope>
    <source>
        <strain evidence="1">Expedition CK06-06</strain>
    </source>
</reference>
<dbReference type="Gene3D" id="3.40.50.1820">
    <property type="entry name" value="alpha/beta hydrolase"/>
    <property type="match status" value="1"/>
</dbReference>
<sequence length="174" mass="20561">GISESLKKPTGDRMFISQAEVDAMENIMKKFLEGKITGIQCDYNMFLCGHWKRMRYYKSTREQLIRASRYTWDPAPGFEKLMLPEIEKINLKGKFDNFKTPTLIIENQWDFSWRDPNGDKIIRKNHPRAQVEVFKEAGHLIFADQPKKFFTFLRDFLKKSSKINVAYKPENKLS</sequence>
<dbReference type="AlphaFoldDB" id="X0SVE5"/>
<evidence type="ECO:0000313" key="1">
    <source>
        <dbReference type="EMBL" id="GAF79101.1"/>
    </source>
</evidence>
<dbReference type="InterPro" id="IPR029058">
    <property type="entry name" value="AB_hydrolase_fold"/>
</dbReference>
<name>X0SVE5_9ZZZZ</name>
<dbReference type="SUPFAM" id="SSF53474">
    <property type="entry name" value="alpha/beta-Hydrolases"/>
    <property type="match status" value="1"/>
</dbReference>
<evidence type="ECO:0008006" key="2">
    <source>
        <dbReference type="Google" id="ProtNLM"/>
    </source>
</evidence>
<feature type="non-terminal residue" evidence="1">
    <location>
        <position position="1"/>
    </location>
</feature>
<accession>X0SVE5</accession>
<gene>
    <name evidence="1" type="ORF">S01H1_13834</name>
</gene>
<protein>
    <recommendedName>
        <fullName evidence="2">AB hydrolase-1 domain-containing protein</fullName>
    </recommendedName>
</protein>